<dbReference type="EMBL" id="CAJPVJ010011564">
    <property type="protein sequence ID" value="CAG2173878.1"/>
    <property type="molecule type" value="Genomic_DNA"/>
</dbReference>
<organism evidence="3">
    <name type="scientific">Oppiella nova</name>
    <dbReference type="NCBI Taxonomy" id="334625"/>
    <lineage>
        <taxon>Eukaryota</taxon>
        <taxon>Metazoa</taxon>
        <taxon>Ecdysozoa</taxon>
        <taxon>Arthropoda</taxon>
        <taxon>Chelicerata</taxon>
        <taxon>Arachnida</taxon>
        <taxon>Acari</taxon>
        <taxon>Acariformes</taxon>
        <taxon>Sarcoptiformes</taxon>
        <taxon>Oribatida</taxon>
        <taxon>Brachypylina</taxon>
        <taxon>Oppioidea</taxon>
        <taxon>Oppiidae</taxon>
        <taxon>Oppiella</taxon>
    </lineage>
</organism>
<dbReference type="EMBL" id="OC926389">
    <property type="protein sequence ID" value="CAD7656691.1"/>
    <property type="molecule type" value="Genomic_DNA"/>
</dbReference>
<gene>
    <name evidence="3" type="ORF">ONB1V03_LOCUS13327</name>
</gene>
<dbReference type="OrthoDB" id="16747at2759"/>
<dbReference type="Gene3D" id="3.40.50.10540">
    <property type="entry name" value="Crotonobetainyl-coa:carnitine coa-transferase, domain 1"/>
    <property type="match status" value="1"/>
</dbReference>
<accession>A0A7R9MAL9</accession>
<evidence type="ECO:0000256" key="1">
    <source>
        <dbReference type="ARBA" id="ARBA00008383"/>
    </source>
</evidence>
<dbReference type="InterPro" id="IPR050509">
    <property type="entry name" value="CoA-transferase_III"/>
</dbReference>
<dbReference type="Pfam" id="PF02515">
    <property type="entry name" value="CoA_transf_3"/>
    <property type="match status" value="1"/>
</dbReference>
<protein>
    <recommendedName>
        <fullName evidence="5">Alpha-methylacyl-CoA racemase</fullName>
    </recommendedName>
</protein>
<evidence type="ECO:0008006" key="5">
    <source>
        <dbReference type="Google" id="ProtNLM"/>
    </source>
</evidence>
<name>A0A7R9MAL9_9ACAR</name>
<evidence type="ECO:0000313" key="3">
    <source>
        <dbReference type="EMBL" id="CAD7656691.1"/>
    </source>
</evidence>
<reference evidence="3" key="1">
    <citation type="submission" date="2020-11" db="EMBL/GenBank/DDBJ databases">
        <authorList>
            <person name="Tran Van P."/>
        </authorList>
    </citation>
    <scope>NUCLEOTIDE SEQUENCE</scope>
</reference>
<evidence type="ECO:0000313" key="4">
    <source>
        <dbReference type="Proteomes" id="UP000728032"/>
    </source>
</evidence>
<evidence type="ECO:0000256" key="2">
    <source>
        <dbReference type="SAM" id="MobiDB-lite"/>
    </source>
</evidence>
<proteinExistence type="inferred from homology"/>
<dbReference type="AlphaFoldDB" id="A0A7R9MAL9"/>
<sequence>MALKGTKVLELVGLAPAPFCGLLLSDFGAQVLRIDRPHNRQPDCLKRGKKSIFIDLKSSKGKEIMKKLSESADVVIEPFRPGVMEALSLGPKDLMATNEKLIYARMTGYGQSGSLAKRAGHDINYLAIAGILSKLGPKDTPSPPINILGDFAGGGLLCAFGICLALLERTRSGMGQVIDANITEGSAYVSQYIWHSMSANSPIRDLLWPQQQQRASNLLDGGAPFYRCYRTKDDKYIAVGALEPQFYDLLMSTIGLDLDQYNRYDINQWSELTDKLSETFATKTQTEWTQVFEGVDACVTPVLDFHSVHHFPHNKSRESFFSDGTPKPSPILSRTPALPNEDSGDNVVTKEVLLELGYSENEINHLAADNVIEMETYSSKL</sequence>
<dbReference type="PANTHER" id="PTHR48228:SF5">
    <property type="entry name" value="ALPHA-METHYLACYL-COA RACEMASE"/>
    <property type="match status" value="1"/>
</dbReference>
<dbReference type="PANTHER" id="PTHR48228">
    <property type="entry name" value="SUCCINYL-COA--D-CITRAMALATE COA-TRANSFERASE"/>
    <property type="match status" value="1"/>
</dbReference>
<dbReference type="GO" id="GO:0003824">
    <property type="term" value="F:catalytic activity"/>
    <property type="evidence" value="ECO:0007669"/>
    <property type="project" value="InterPro"/>
</dbReference>
<dbReference type="Proteomes" id="UP000728032">
    <property type="component" value="Unassembled WGS sequence"/>
</dbReference>
<feature type="region of interest" description="Disordered" evidence="2">
    <location>
        <begin position="318"/>
        <end position="344"/>
    </location>
</feature>
<dbReference type="InterPro" id="IPR023606">
    <property type="entry name" value="CoA-Trfase_III_dom_1_sf"/>
</dbReference>
<dbReference type="SUPFAM" id="SSF89796">
    <property type="entry name" value="CoA-transferase family III (CaiB/BaiF)"/>
    <property type="match status" value="1"/>
</dbReference>
<dbReference type="InterPro" id="IPR044855">
    <property type="entry name" value="CoA-Trfase_III_dom3_sf"/>
</dbReference>
<dbReference type="InterPro" id="IPR003673">
    <property type="entry name" value="CoA-Trfase_fam_III"/>
</dbReference>
<dbReference type="Gene3D" id="3.30.1540.10">
    <property type="entry name" value="formyl-coa transferase, domain 3"/>
    <property type="match status" value="1"/>
</dbReference>
<keyword evidence="4" id="KW-1185">Reference proteome</keyword>
<comment type="similarity">
    <text evidence="1">Belongs to the CoA-transferase III family.</text>
</comment>